<keyword evidence="1" id="KW-1133">Transmembrane helix</keyword>
<evidence type="ECO:0000256" key="1">
    <source>
        <dbReference type="SAM" id="Phobius"/>
    </source>
</evidence>
<evidence type="ECO:0000259" key="2">
    <source>
        <dbReference type="Pfam" id="PF14258"/>
    </source>
</evidence>
<feature type="domain" description="DUF4350" evidence="2">
    <location>
        <begin position="57"/>
        <end position="226"/>
    </location>
</feature>
<name>A0A7X0KUN1_9MICO</name>
<keyword evidence="1" id="KW-0472">Membrane</keyword>
<sequence length="401" mass="41282">MTATTPVGAATPAVPRPSRRRAVVAWVVIGAVLLVVGGVGGWLTGLYQWSQRDALDPDSAGPAGTRALVHILRDQGIELTVTDDRAAALRALSSGAATLALPDAPALSDGAVAELADAAADVVLLDPRTRTLGLLLGDTALAGEGDDTVASPACSLAEATRSGGVVPGAVFTPDADAAACYPSGQGYALIVHDDRGHRIAALDARAIIANDVLAEDGNAALGLNLLGRHDTVVWYVPSAADTDLVDTSPSLGELTPPWVSPVIVLLLAAGAAAAVWRGRRFGPLVAERLPVTVRASETTEGRARLYERSRDALHAADQLRSAAADRLAAMLGLGPAASASEISDAASAVSGWDPRAVRGILIDEVPRTDAELVALDERLRHLEQAVRTVVRTGTGPERNAE</sequence>
<dbReference type="AlphaFoldDB" id="A0A7X0KUN1"/>
<proteinExistence type="predicted"/>
<protein>
    <recommendedName>
        <fullName evidence="2">DUF4350 domain-containing protein</fullName>
    </recommendedName>
</protein>
<keyword evidence="4" id="KW-1185">Reference proteome</keyword>
<evidence type="ECO:0000313" key="4">
    <source>
        <dbReference type="Proteomes" id="UP000537775"/>
    </source>
</evidence>
<accession>A0A7X0KUN1</accession>
<keyword evidence="1" id="KW-0812">Transmembrane</keyword>
<dbReference type="RefSeq" id="WP_246413931.1">
    <property type="nucleotide sequence ID" value="NZ_BAAAJR010000004.1"/>
</dbReference>
<dbReference type="InterPro" id="IPR025646">
    <property type="entry name" value="DUF4350"/>
</dbReference>
<dbReference type="EMBL" id="JACHML010000001">
    <property type="protein sequence ID" value="MBB6391336.1"/>
    <property type="molecule type" value="Genomic_DNA"/>
</dbReference>
<organism evidence="3 4">
    <name type="scientific">Microbacterium thalassium</name>
    <dbReference type="NCBI Taxonomy" id="362649"/>
    <lineage>
        <taxon>Bacteria</taxon>
        <taxon>Bacillati</taxon>
        <taxon>Actinomycetota</taxon>
        <taxon>Actinomycetes</taxon>
        <taxon>Micrococcales</taxon>
        <taxon>Microbacteriaceae</taxon>
        <taxon>Microbacterium</taxon>
    </lineage>
</organism>
<dbReference type="Pfam" id="PF14258">
    <property type="entry name" value="DUF4350"/>
    <property type="match status" value="1"/>
</dbReference>
<gene>
    <name evidence="3" type="ORF">HD594_001649</name>
</gene>
<evidence type="ECO:0000313" key="3">
    <source>
        <dbReference type="EMBL" id="MBB6391336.1"/>
    </source>
</evidence>
<comment type="caution">
    <text evidence="3">The sequence shown here is derived from an EMBL/GenBank/DDBJ whole genome shotgun (WGS) entry which is preliminary data.</text>
</comment>
<dbReference type="Proteomes" id="UP000537775">
    <property type="component" value="Unassembled WGS sequence"/>
</dbReference>
<reference evidence="3 4" key="1">
    <citation type="submission" date="2020-08" db="EMBL/GenBank/DDBJ databases">
        <title>Sequencing the genomes of 1000 actinobacteria strains.</title>
        <authorList>
            <person name="Klenk H.-P."/>
        </authorList>
    </citation>
    <scope>NUCLEOTIDE SEQUENCE [LARGE SCALE GENOMIC DNA]</scope>
    <source>
        <strain evidence="3 4">DSM 12511</strain>
    </source>
</reference>
<feature type="transmembrane region" description="Helical" evidence="1">
    <location>
        <begin position="23"/>
        <end position="43"/>
    </location>
</feature>